<dbReference type="EMBL" id="JABTDW010000001">
    <property type="protein sequence ID" value="NSB14645.1"/>
    <property type="molecule type" value="Genomic_DNA"/>
</dbReference>
<gene>
    <name evidence="1" type="ORF">BCD95_002904</name>
</gene>
<evidence type="ECO:0000313" key="2">
    <source>
        <dbReference type="Proteomes" id="UP000822184"/>
    </source>
</evidence>
<comment type="caution">
    <text evidence="1">The sequence shown here is derived from an EMBL/GenBank/DDBJ whole genome shotgun (WGS) entry which is preliminary data.</text>
</comment>
<sequence>MEIESVKIINVKKDYMDSIDGQKKLINIINGNVNCDEMIAYQTSDYVVSEIFREDYYIKNYENDKKYKKEKVIHSLLFGISDFNYKNSALEIELGIENLTEEQIAEKVVEIYGINKNDKEEIQMIANNFTNHDNVDLKYISIENIQNIISDLEKLNIEGLCKSIEEELKSQGISFDEIGERDMEFINLLKEFYTEALKDSNGIVYSLSDTYDFCEED</sequence>
<reference evidence="1" key="1">
    <citation type="submission" date="2020-06" db="EMBL/GenBank/DDBJ databases">
        <title>Genomic insights into acetone-butanol-ethanol (ABE) fermentation by sequencing solventogenic clostridia strains.</title>
        <authorList>
            <person name="Brown S."/>
        </authorList>
    </citation>
    <scope>NUCLEOTIDE SEQUENCE</scope>
    <source>
        <strain evidence="1">DJ123</strain>
    </source>
</reference>
<dbReference type="AlphaFoldDB" id="A0AAE5H5H5"/>
<organism evidence="1 2">
    <name type="scientific">Clostridium beijerinckii</name>
    <name type="common">Clostridium MP</name>
    <dbReference type="NCBI Taxonomy" id="1520"/>
    <lineage>
        <taxon>Bacteria</taxon>
        <taxon>Bacillati</taxon>
        <taxon>Bacillota</taxon>
        <taxon>Clostridia</taxon>
        <taxon>Eubacteriales</taxon>
        <taxon>Clostridiaceae</taxon>
        <taxon>Clostridium</taxon>
    </lineage>
</organism>
<protein>
    <recommendedName>
        <fullName evidence="3">Antirestriction protein</fullName>
    </recommendedName>
</protein>
<dbReference type="RefSeq" id="WP_077853946.1">
    <property type="nucleotide sequence ID" value="NZ_JABTDW010000001.1"/>
</dbReference>
<accession>A0AAE5H5H5</accession>
<name>A0AAE5H5H5_CLOBE</name>
<evidence type="ECO:0008006" key="3">
    <source>
        <dbReference type="Google" id="ProtNLM"/>
    </source>
</evidence>
<proteinExistence type="predicted"/>
<dbReference type="Proteomes" id="UP000822184">
    <property type="component" value="Unassembled WGS sequence"/>
</dbReference>
<evidence type="ECO:0000313" key="1">
    <source>
        <dbReference type="EMBL" id="NSB14645.1"/>
    </source>
</evidence>